<evidence type="ECO:0000256" key="5">
    <source>
        <dbReference type="ARBA" id="ARBA00022989"/>
    </source>
</evidence>
<comment type="caution">
    <text evidence="8">The sequence shown here is derived from an EMBL/GenBank/DDBJ whole genome shotgun (WGS) entry which is preliminary data.</text>
</comment>
<dbReference type="HOGENOM" id="CLU_042028_2_0_6"/>
<keyword evidence="5 7" id="KW-1133">Transmembrane helix</keyword>
<dbReference type="EMBL" id="AKKL01000007">
    <property type="protein sequence ID" value="EKT64630.1"/>
    <property type="molecule type" value="Genomic_DNA"/>
</dbReference>
<evidence type="ECO:0000256" key="1">
    <source>
        <dbReference type="ARBA" id="ARBA00004651"/>
    </source>
</evidence>
<feature type="transmembrane region" description="Helical" evidence="7">
    <location>
        <begin position="12"/>
        <end position="37"/>
    </location>
</feature>
<gene>
    <name evidence="8" type="ORF">OOA_02497</name>
</gene>
<reference evidence="8 9" key="1">
    <citation type="journal article" date="2012" name="BMC Genomics">
        <title>Comparative genomics of bacteria in the genus Providencia isolated from wild Drosophila melanogaster.</title>
        <authorList>
            <person name="Galac M.R."/>
            <person name="Lazzaro B.P."/>
        </authorList>
    </citation>
    <scope>NUCLEOTIDE SEQUENCE [LARGE SCALE GENOMIC DNA]</scope>
    <source>
        <strain evidence="8 9">DSM 19968</strain>
    </source>
</reference>
<comment type="similarity">
    <text evidence="2">Belongs to the FliP/MopC/SpaP family.</text>
</comment>
<feature type="transmembrane region" description="Helical" evidence="7">
    <location>
        <begin position="58"/>
        <end position="77"/>
    </location>
</feature>
<dbReference type="Pfam" id="PF00813">
    <property type="entry name" value="FliP"/>
    <property type="match status" value="1"/>
</dbReference>
<proteinExistence type="inferred from homology"/>
<name>K8X869_9GAMM</name>
<dbReference type="PATRIC" id="fig|1141662.3.peg.502"/>
<keyword evidence="9" id="KW-1185">Reference proteome</keyword>
<feature type="transmembrane region" description="Helical" evidence="7">
    <location>
        <begin position="183"/>
        <end position="206"/>
    </location>
</feature>
<dbReference type="NCBIfam" id="NF009438">
    <property type="entry name" value="PRK12797.1"/>
    <property type="match status" value="1"/>
</dbReference>
<evidence type="ECO:0000256" key="7">
    <source>
        <dbReference type="SAM" id="Phobius"/>
    </source>
</evidence>
<dbReference type="PANTHER" id="PTHR30587:SF2">
    <property type="entry name" value="SURFACE PRESENTATION OF ANTIGENS PROTEIN SPAP"/>
    <property type="match status" value="1"/>
</dbReference>
<dbReference type="STRING" id="1141662.OOA_02497"/>
<dbReference type="GO" id="GO:0005886">
    <property type="term" value="C:plasma membrane"/>
    <property type="evidence" value="ECO:0007669"/>
    <property type="project" value="UniProtKB-SubCell"/>
</dbReference>
<keyword evidence="4 7" id="KW-0812">Transmembrane</keyword>
<protein>
    <submittedName>
        <fullName evidence="8">Type III secretion system protein</fullName>
    </submittedName>
</protein>
<dbReference type="Proteomes" id="UP000009336">
    <property type="component" value="Unassembled WGS sequence"/>
</dbReference>
<evidence type="ECO:0000313" key="9">
    <source>
        <dbReference type="Proteomes" id="UP000009336"/>
    </source>
</evidence>
<evidence type="ECO:0000256" key="6">
    <source>
        <dbReference type="ARBA" id="ARBA00023136"/>
    </source>
</evidence>
<dbReference type="RefSeq" id="WP_008910546.1">
    <property type="nucleotide sequence ID" value="NZ_KB233222.1"/>
</dbReference>
<organism evidence="8 9">
    <name type="scientific">Providencia burhodogranariea DSM 19968</name>
    <dbReference type="NCBI Taxonomy" id="1141662"/>
    <lineage>
        <taxon>Bacteria</taxon>
        <taxon>Pseudomonadati</taxon>
        <taxon>Pseudomonadota</taxon>
        <taxon>Gammaproteobacteria</taxon>
        <taxon>Enterobacterales</taxon>
        <taxon>Morganellaceae</taxon>
        <taxon>Providencia</taxon>
    </lineage>
</organism>
<dbReference type="PRINTS" id="PR01302">
    <property type="entry name" value="TYPE3IMPPROT"/>
</dbReference>
<keyword evidence="6 7" id="KW-0472">Membrane</keyword>
<evidence type="ECO:0000256" key="3">
    <source>
        <dbReference type="ARBA" id="ARBA00022475"/>
    </source>
</evidence>
<dbReference type="AlphaFoldDB" id="K8X869"/>
<accession>K8X869</accession>
<dbReference type="PANTHER" id="PTHR30587">
    <property type="entry name" value="FLAGELLAR BIOSYNTHETIC PROTEIN FLIP"/>
    <property type="match status" value="1"/>
</dbReference>
<evidence type="ECO:0000256" key="4">
    <source>
        <dbReference type="ARBA" id="ARBA00022692"/>
    </source>
</evidence>
<keyword evidence="3" id="KW-1003">Cell membrane</keyword>
<dbReference type="eggNOG" id="COG1338">
    <property type="taxonomic scope" value="Bacteria"/>
</dbReference>
<sequence>MVGLLSPENAYSGVNLVIVLCLVILSAVFFICFSGFIKYSIVLNILKNAMGTQQIPPSIVVNLLAALLALSSIWVIIEPGLERIKPYFSEMSDSSLPLMDPVGGIGLDNGASNGSNDITLYNLISNLDQYFPEVFKYADKKSVELESLFTLPMSFNEGSNIFKPFLGAIVLDLYKGFELGIKLYMIFVSIDFLIAVILSGVGMSMLSPTVISTPIKLAVFYFSDGWTILFNALD</sequence>
<evidence type="ECO:0000256" key="2">
    <source>
        <dbReference type="ARBA" id="ARBA00006257"/>
    </source>
</evidence>
<comment type="subcellular location">
    <subcellularLocation>
        <location evidence="1">Cell membrane</location>
        <topology evidence="1">Multi-pass membrane protein</topology>
    </subcellularLocation>
</comment>
<dbReference type="OrthoDB" id="6454126at2"/>
<dbReference type="InterPro" id="IPR005838">
    <property type="entry name" value="T3SS_IM_P"/>
</dbReference>
<dbReference type="GO" id="GO:0009306">
    <property type="term" value="P:protein secretion"/>
    <property type="evidence" value="ECO:0007669"/>
    <property type="project" value="InterPro"/>
</dbReference>
<evidence type="ECO:0000313" key="8">
    <source>
        <dbReference type="EMBL" id="EKT64630.1"/>
    </source>
</evidence>